<accession>A0A285EF22</accession>
<dbReference type="EMBL" id="OBDO01000004">
    <property type="protein sequence ID" value="SNX96651.1"/>
    <property type="molecule type" value="Genomic_DNA"/>
</dbReference>
<gene>
    <name evidence="1" type="ORF">SAMN06893097_104366</name>
</gene>
<evidence type="ECO:0000313" key="2">
    <source>
        <dbReference type="Proteomes" id="UP000219514"/>
    </source>
</evidence>
<evidence type="ECO:0008006" key="3">
    <source>
        <dbReference type="Google" id="ProtNLM"/>
    </source>
</evidence>
<keyword evidence="2" id="KW-1185">Reference proteome</keyword>
<sequence>MRFDGVEIKVTLGREQTGPAVQELGLPPQQPWQIWFWEDVTPGSGLGTPLLDLGVILRARDKAGDDDATIKLRPCRRSQLTDHWLAAEKGKTDDGDEWTLEVEADWSGDRRLLAVSHTCERPGDLVREAGSGDRPVEDLFAREQLDFLRDCEGTAINFATLTALSPVTATRWKSVAAAPAHLGVRAERWTVGDLDFLELSVVADLAEAREKQAALTGFVRSLSLPDQPAAQPESKTRQVLEHLVALAAETR</sequence>
<evidence type="ECO:0000313" key="1">
    <source>
        <dbReference type="EMBL" id="SNX96651.1"/>
    </source>
</evidence>
<reference evidence="1 2" key="1">
    <citation type="submission" date="2017-09" db="EMBL/GenBank/DDBJ databases">
        <authorList>
            <person name="Ehlers B."/>
            <person name="Leendertz F.H."/>
        </authorList>
    </citation>
    <scope>NUCLEOTIDE SEQUENCE [LARGE SCALE GENOMIC DNA]</scope>
    <source>
        <strain evidence="1 2">DSM 46844</strain>
    </source>
</reference>
<dbReference type="AlphaFoldDB" id="A0A285EF22"/>
<dbReference type="OrthoDB" id="4149797at2"/>
<organism evidence="1 2">
    <name type="scientific">Geodermatophilus sabuli</name>
    <dbReference type="NCBI Taxonomy" id="1564158"/>
    <lineage>
        <taxon>Bacteria</taxon>
        <taxon>Bacillati</taxon>
        <taxon>Actinomycetota</taxon>
        <taxon>Actinomycetes</taxon>
        <taxon>Geodermatophilales</taxon>
        <taxon>Geodermatophilaceae</taxon>
        <taxon>Geodermatophilus</taxon>
    </lineage>
</organism>
<dbReference type="Proteomes" id="UP000219514">
    <property type="component" value="Unassembled WGS sequence"/>
</dbReference>
<name>A0A285EF22_9ACTN</name>
<proteinExistence type="predicted"/>
<protein>
    <recommendedName>
        <fullName evidence="3">CYTH domain-containing protein</fullName>
    </recommendedName>
</protein>
<dbReference type="RefSeq" id="WP_097206642.1">
    <property type="nucleotide sequence ID" value="NZ_JACHXB010000002.1"/>
</dbReference>